<gene>
    <name evidence="1" type="ORF">ENQ76_03075</name>
</gene>
<dbReference type="EMBL" id="DSOK01000093">
    <property type="protein sequence ID" value="HEN14438.1"/>
    <property type="molecule type" value="Genomic_DNA"/>
</dbReference>
<protein>
    <submittedName>
        <fullName evidence="1">Uncharacterized protein</fullName>
    </submittedName>
</protein>
<evidence type="ECO:0000313" key="1">
    <source>
        <dbReference type="EMBL" id="HEN14438.1"/>
    </source>
</evidence>
<proteinExistence type="predicted"/>
<dbReference type="Pfam" id="PF09952">
    <property type="entry name" value="AbiEi_2"/>
    <property type="match status" value="1"/>
</dbReference>
<dbReference type="InterPro" id="IPR019238">
    <property type="entry name" value="AbiEi_2"/>
</dbReference>
<comment type="caution">
    <text evidence="1">The sequence shown here is derived from an EMBL/GenBank/DDBJ whole genome shotgun (WGS) entry which is preliminary data.</text>
</comment>
<name>A0A7C2JZ97_9PLAN</name>
<reference evidence="1" key="1">
    <citation type="journal article" date="2020" name="mSystems">
        <title>Genome- and Community-Level Interaction Insights into Carbon Utilization and Element Cycling Functions of Hydrothermarchaeota in Hydrothermal Sediment.</title>
        <authorList>
            <person name="Zhou Z."/>
            <person name="Liu Y."/>
            <person name="Xu W."/>
            <person name="Pan J."/>
            <person name="Luo Z.H."/>
            <person name="Li M."/>
        </authorList>
    </citation>
    <scope>NUCLEOTIDE SEQUENCE [LARGE SCALE GENOMIC DNA]</scope>
    <source>
        <strain evidence="1">SpSt-339</strain>
    </source>
</reference>
<sequence>MQKVKSAQDRAFIPAAEWVRRLAEETAAFEIVNAVEEKAKRADQRKVEWDQVITLSLKPDLRRVDLFVQTRQHLLPNTALGLFQRLKGDRPDGVLLLCVPYISSRVAEMCREQNISYLDGVGNCWIAAPGLFVHIEGRPNRPTVSKAVDPFSKKSSRIVRTLLTQPGKGWQVQQLAQQADVSLGLVSKAKTALIEDAFLEERDRLLFVRDAVKLLQGWSAEYRPHVKRVQLFAIPRPNEIENRLAKWCRTNKITYALTQLAAAWRYSPMVRYDKSVAYIDRKLETGSRLKSLLEHLDAKEVETGANCILWITDDPAVFTDSKEFDGVKVVSPLQLYLDLMALSGRGKDAAEEVFERELRPLLAAIEPKSGGDQ</sequence>
<organism evidence="1">
    <name type="scientific">Schlesneria paludicola</name>
    <dbReference type="NCBI Taxonomy" id="360056"/>
    <lineage>
        <taxon>Bacteria</taxon>
        <taxon>Pseudomonadati</taxon>
        <taxon>Planctomycetota</taxon>
        <taxon>Planctomycetia</taxon>
        <taxon>Planctomycetales</taxon>
        <taxon>Planctomycetaceae</taxon>
        <taxon>Schlesneria</taxon>
    </lineage>
</organism>
<accession>A0A7C2JZ97</accession>
<dbReference type="AlphaFoldDB" id="A0A7C2JZ97"/>